<evidence type="ECO:0000256" key="4">
    <source>
        <dbReference type="RuleBase" id="RU003512"/>
    </source>
</evidence>
<dbReference type="InterPro" id="IPR006129">
    <property type="entry name" value="AdhesinB"/>
</dbReference>
<comment type="similarity">
    <text evidence="1 4">Belongs to the bacterial solute-binding protein 9 family.</text>
</comment>
<gene>
    <name evidence="7" type="ORF">SAMN02745195_00266</name>
</gene>
<evidence type="ECO:0000256" key="5">
    <source>
        <dbReference type="SAM" id="Coils"/>
    </source>
</evidence>
<dbReference type="PANTHER" id="PTHR42953">
    <property type="entry name" value="HIGH-AFFINITY ZINC UPTAKE SYSTEM PROTEIN ZNUA-RELATED"/>
    <property type="match status" value="1"/>
</dbReference>
<evidence type="ECO:0000313" key="8">
    <source>
        <dbReference type="Proteomes" id="UP000184127"/>
    </source>
</evidence>
<keyword evidence="8" id="KW-1185">Reference proteome</keyword>
<dbReference type="AlphaFoldDB" id="A0A1M4SU98"/>
<dbReference type="EMBL" id="FQUR01000006">
    <property type="protein sequence ID" value="SHE35759.1"/>
    <property type="molecule type" value="Genomic_DNA"/>
</dbReference>
<dbReference type="GO" id="GO:0046872">
    <property type="term" value="F:metal ion binding"/>
    <property type="evidence" value="ECO:0007669"/>
    <property type="project" value="InterPro"/>
</dbReference>
<sequence>MKKVVITTLLIIALVLNLTACSSKTSEASKPLVYASFYPIYDLTSKIAGDKVVVKNIIPFNVSPHGWEPSAKEMAKITKANAILYLGMTMEEPWINKVKASAPNTQFYEVSKGIEPIKKGNTINPHPWLSPKEALIMIKNINEALQKIDPSNKDYFEKNYQNLKAQLENLDKQYSDELSKARLKTFVVFHSAFAYVARDYELNQESLVGMSDEAEPSPARMSELVDLIKKESIKYVFAESLSAAKPMEAIAQESGATLLKLNTIGTLSQEDIDRKADFLSLMKDNLGKLKKALE</sequence>
<dbReference type="Pfam" id="PF01297">
    <property type="entry name" value="ZnuA"/>
    <property type="match status" value="1"/>
</dbReference>
<dbReference type="Gene3D" id="3.40.50.1980">
    <property type="entry name" value="Nitrogenase molybdenum iron protein domain"/>
    <property type="match status" value="2"/>
</dbReference>
<proteinExistence type="inferred from homology"/>
<protein>
    <submittedName>
        <fullName evidence="7">Zinc transport system substrate-binding protein</fullName>
    </submittedName>
</protein>
<keyword evidence="2 4" id="KW-0813">Transport</keyword>
<dbReference type="Proteomes" id="UP000184127">
    <property type="component" value="Unassembled WGS sequence"/>
</dbReference>
<dbReference type="RefSeq" id="WP_072966781.1">
    <property type="nucleotide sequence ID" value="NZ_FQUR01000006.1"/>
</dbReference>
<feature type="coiled-coil region" evidence="5">
    <location>
        <begin position="153"/>
        <end position="184"/>
    </location>
</feature>
<dbReference type="SUPFAM" id="SSF53807">
    <property type="entry name" value="Helical backbone' metal receptor"/>
    <property type="match status" value="1"/>
</dbReference>
<dbReference type="GO" id="GO:0007155">
    <property type="term" value="P:cell adhesion"/>
    <property type="evidence" value="ECO:0007669"/>
    <property type="project" value="InterPro"/>
</dbReference>
<dbReference type="InterPro" id="IPR006127">
    <property type="entry name" value="ZnuA-like"/>
</dbReference>
<feature type="chain" id="PRO_5038464656" evidence="6">
    <location>
        <begin position="21"/>
        <end position="294"/>
    </location>
</feature>
<evidence type="ECO:0000313" key="7">
    <source>
        <dbReference type="EMBL" id="SHE35759.1"/>
    </source>
</evidence>
<dbReference type="PRINTS" id="PR00690">
    <property type="entry name" value="ADHESNFAMILY"/>
</dbReference>
<name>A0A1M4SU98_9THEO</name>
<evidence type="ECO:0000256" key="2">
    <source>
        <dbReference type="ARBA" id="ARBA00022448"/>
    </source>
</evidence>
<dbReference type="PRINTS" id="PR00691">
    <property type="entry name" value="ADHESINB"/>
</dbReference>
<evidence type="ECO:0000256" key="6">
    <source>
        <dbReference type="SAM" id="SignalP"/>
    </source>
</evidence>
<feature type="signal peptide" evidence="6">
    <location>
        <begin position="1"/>
        <end position="20"/>
    </location>
</feature>
<dbReference type="GO" id="GO:0030001">
    <property type="term" value="P:metal ion transport"/>
    <property type="evidence" value="ECO:0007669"/>
    <property type="project" value="InterPro"/>
</dbReference>
<keyword evidence="5" id="KW-0175">Coiled coil</keyword>
<evidence type="ECO:0000256" key="3">
    <source>
        <dbReference type="ARBA" id="ARBA00022729"/>
    </source>
</evidence>
<dbReference type="InterPro" id="IPR050492">
    <property type="entry name" value="Bact_metal-bind_prot9"/>
</dbReference>
<evidence type="ECO:0000256" key="1">
    <source>
        <dbReference type="ARBA" id="ARBA00011028"/>
    </source>
</evidence>
<accession>A0A1M4SU98</accession>
<organism evidence="7 8">
    <name type="scientific">Thermoanaerobacter uzonensis DSM 18761</name>
    <dbReference type="NCBI Taxonomy" id="1123369"/>
    <lineage>
        <taxon>Bacteria</taxon>
        <taxon>Bacillati</taxon>
        <taxon>Bacillota</taxon>
        <taxon>Clostridia</taxon>
        <taxon>Thermoanaerobacterales</taxon>
        <taxon>Thermoanaerobacteraceae</taxon>
        <taxon>Thermoanaerobacter</taxon>
    </lineage>
</organism>
<dbReference type="PANTHER" id="PTHR42953:SF3">
    <property type="entry name" value="HIGH-AFFINITY ZINC UPTAKE SYSTEM PROTEIN ZNUA"/>
    <property type="match status" value="1"/>
</dbReference>
<dbReference type="InterPro" id="IPR006128">
    <property type="entry name" value="Lipoprotein_PsaA-like"/>
</dbReference>
<reference evidence="8" key="1">
    <citation type="submission" date="2016-11" db="EMBL/GenBank/DDBJ databases">
        <authorList>
            <person name="Varghese N."/>
            <person name="Submissions S."/>
        </authorList>
    </citation>
    <scope>NUCLEOTIDE SEQUENCE [LARGE SCALE GENOMIC DNA]</scope>
    <source>
        <strain evidence="8">DSM 18761</strain>
    </source>
</reference>
<keyword evidence="3 6" id="KW-0732">Signal</keyword>